<evidence type="ECO:0000313" key="2">
    <source>
        <dbReference type="Proteomes" id="UP001197093"/>
    </source>
</evidence>
<proteinExistence type="predicted"/>
<keyword evidence="2" id="KW-1185">Reference proteome</keyword>
<accession>A0AAD4HXL4</accession>
<organism evidence="1 2">
    <name type="scientific">Staphylotrichum longicolle</name>
    <dbReference type="NCBI Taxonomy" id="669026"/>
    <lineage>
        <taxon>Eukaryota</taxon>
        <taxon>Fungi</taxon>
        <taxon>Dikarya</taxon>
        <taxon>Ascomycota</taxon>
        <taxon>Pezizomycotina</taxon>
        <taxon>Sordariomycetes</taxon>
        <taxon>Sordariomycetidae</taxon>
        <taxon>Sordariales</taxon>
        <taxon>Chaetomiaceae</taxon>
        <taxon>Staphylotrichum</taxon>
    </lineage>
</organism>
<dbReference type="AlphaFoldDB" id="A0AAD4HXL4"/>
<reference evidence="1" key="1">
    <citation type="submission" date="2023-02" db="EMBL/GenBank/DDBJ databases">
        <authorList>
            <person name="Palmer J.M."/>
        </authorList>
    </citation>
    <scope>NUCLEOTIDE SEQUENCE</scope>
    <source>
        <strain evidence="1">FW57</strain>
    </source>
</reference>
<protein>
    <submittedName>
        <fullName evidence="1">Uncharacterized protein</fullName>
    </submittedName>
</protein>
<name>A0AAD4HXL4_9PEZI</name>
<gene>
    <name evidence="1" type="ORF">NEMBOFW57_001104</name>
</gene>
<comment type="caution">
    <text evidence="1">The sequence shown here is derived from an EMBL/GenBank/DDBJ whole genome shotgun (WGS) entry which is preliminary data.</text>
</comment>
<evidence type="ECO:0000313" key="1">
    <source>
        <dbReference type="EMBL" id="KAG7291094.1"/>
    </source>
</evidence>
<dbReference type="Proteomes" id="UP001197093">
    <property type="component" value="Unassembled WGS sequence"/>
</dbReference>
<sequence length="425" mass="45841">MAADISTLWVEAASRDVDEIWALLQQYRASAPSAANSGLSERVPRAMLEKMPSSLPLKTHGSLLELAQQRSYDLLSPNIESDIEQGWSHLRKQPGFWGPDGTVPPAYHWQLSQVITMLYVKEMFDNIVSRFIVIDCTMALVLSFQHYNLLSRDPQPDSPQSQAAKAVRGFLASFRAWGGVLSNGTIDRTTWVSQIVTDLPPTLAAQLARANKLSTAIPAHLETVVGALGRFVVSLGGSCSTIPPSLSLGLDMSDFPVPDPAIMKPAGYASVSRLPTPTWSTPLVDPYADNPSMSASITPSVTDMTSWPALPSEVEYNGLGMLETPLIVDPSSTTLPSQTGRFIAPGLGDLDPNPVPNALLLHEISQRLFDAGYAFLGNSLDLGYAESLLYGPSNIISDGGLSDIQYQAASGPSGISRRRRRQPPV</sequence>
<dbReference type="EMBL" id="JAHCVI010000001">
    <property type="protein sequence ID" value="KAG7291094.1"/>
    <property type="molecule type" value="Genomic_DNA"/>
</dbReference>